<dbReference type="Proteomes" id="UP001300502">
    <property type="component" value="Unassembled WGS sequence"/>
</dbReference>
<feature type="compositionally biased region" description="Polar residues" evidence="1">
    <location>
        <begin position="10"/>
        <end position="20"/>
    </location>
</feature>
<feature type="region of interest" description="Disordered" evidence="1">
    <location>
        <begin position="308"/>
        <end position="330"/>
    </location>
</feature>
<feature type="compositionally biased region" description="Low complexity" evidence="1">
    <location>
        <begin position="29"/>
        <end position="50"/>
    </location>
</feature>
<dbReference type="Pfam" id="PF02893">
    <property type="entry name" value="GRAM"/>
    <property type="match status" value="1"/>
</dbReference>
<sequence length="330" mass="37355">MSEEQKDNPNKTASVVSEQDNQSEKEQDTTTTVQEEQQKYNNNNNNSENSTVLGEDTKSQLVRAFADVTKVSSSQAEEYLENANWELQTAVRQYFDNNENATIGESSVPTADSIAAHITEIRKKASELSIIAQQKAKENLGFVGQGVSKGWGTLNRLLDNVFHMKEDDEEDSSRKRYADMTTQDWEVELRKAFPSWNKENSLIDAFPCSLMQRYRCVDNKATEEQIIEFPGVLFITVGKVAFHGSSTDSDKFGVIIGLDEISRIQKGKESRIRLVLKDQTCFIFSQFKDQVEFESALGILEQIWESSHQHMTNTETTTTTNKNVEESTNS</sequence>
<evidence type="ECO:0000259" key="2">
    <source>
        <dbReference type="Pfam" id="PF02893"/>
    </source>
</evidence>
<dbReference type="CDD" id="cd14348">
    <property type="entry name" value="UBA_p47"/>
    <property type="match status" value="1"/>
</dbReference>
<reference evidence="3 4" key="1">
    <citation type="submission" date="2022-07" db="EMBL/GenBank/DDBJ databases">
        <title>Genome-wide signatures of adaptation to extreme environments.</title>
        <authorList>
            <person name="Cho C.H."/>
            <person name="Yoon H.S."/>
        </authorList>
    </citation>
    <scope>NUCLEOTIDE SEQUENCE [LARGE SCALE GENOMIC DNA]</scope>
    <source>
        <strain evidence="3 4">108.79 E11</strain>
    </source>
</reference>
<dbReference type="InterPro" id="IPR009060">
    <property type="entry name" value="UBA-like_sf"/>
</dbReference>
<dbReference type="Gene3D" id="1.10.8.10">
    <property type="entry name" value="DNA helicase RuvA subunit, C-terminal domain"/>
    <property type="match status" value="1"/>
</dbReference>
<keyword evidence="4" id="KW-1185">Reference proteome</keyword>
<feature type="region of interest" description="Disordered" evidence="1">
    <location>
        <begin position="1"/>
        <end position="52"/>
    </location>
</feature>
<evidence type="ECO:0000313" key="3">
    <source>
        <dbReference type="EMBL" id="KAK4529051.1"/>
    </source>
</evidence>
<dbReference type="SUPFAM" id="SSF46934">
    <property type="entry name" value="UBA-like"/>
    <property type="match status" value="1"/>
</dbReference>
<protein>
    <recommendedName>
        <fullName evidence="2">GRAM domain-containing protein</fullName>
    </recommendedName>
</protein>
<accession>A0AAV9IPH3</accession>
<evidence type="ECO:0000256" key="1">
    <source>
        <dbReference type="SAM" id="MobiDB-lite"/>
    </source>
</evidence>
<proteinExistence type="predicted"/>
<dbReference type="EMBL" id="JANCYU010000075">
    <property type="protein sequence ID" value="KAK4529051.1"/>
    <property type="molecule type" value="Genomic_DNA"/>
</dbReference>
<feature type="compositionally biased region" description="Low complexity" evidence="1">
    <location>
        <begin position="312"/>
        <end position="330"/>
    </location>
</feature>
<dbReference type="Pfam" id="PF14555">
    <property type="entry name" value="UBA_4"/>
    <property type="match status" value="1"/>
</dbReference>
<organism evidence="3 4">
    <name type="scientific">Galdieria yellowstonensis</name>
    <dbReference type="NCBI Taxonomy" id="3028027"/>
    <lineage>
        <taxon>Eukaryota</taxon>
        <taxon>Rhodophyta</taxon>
        <taxon>Bangiophyceae</taxon>
        <taxon>Galdieriales</taxon>
        <taxon>Galdieriaceae</taxon>
        <taxon>Galdieria</taxon>
    </lineage>
</organism>
<evidence type="ECO:0000313" key="4">
    <source>
        <dbReference type="Proteomes" id="UP001300502"/>
    </source>
</evidence>
<dbReference type="Gene3D" id="2.30.29.30">
    <property type="entry name" value="Pleckstrin-homology domain (PH domain)/Phosphotyrosine-binding domain (PTB)"/>
    <property type="match status" value="1"/>
</dbReference>
<comment type="caution">
    <text evidence="3">The sequence shown here is derived from an EMBL/GenBank/DDBJ whole genome shotgun (WGS) entry which is preliminary data.</text>
</comment>
<dbReference type="AlphaFoldDB" id="A0AAV9IPH3"/>
<dbReference type="InterPro" id="IPR011993">
    <property type="entry name" value="PH-like_dom_sf"/>
</dbReference>
<dbReference type="InterPro" id="IPR004182">
    <property type="entry name" value="GRAM"/>
</dbReference>
<gene>
    <name evidence="3" type="ORF">GAYE_SCF7681MG7001</name>
</gene>
<name>A0AAV9IPH3_9RHOD</name>
<feature type="domain" description="GRAM" evidence="2">
    <location>
        <begin position="193"/>
        <end position="308"/>
    </location>
</feature>